<name>A0A0F9J690_9ZZZZ</name>
<accession>A0A0F9J690</accession>
<evidence type="ECO:0000313" key="1">
    <source>
        <dbReference type="EMBL" id="KKM65063.1"/>
    </source>
</evidence>
<reference evidence="1" key="1">
    <citation type="journal article" date="2015" name="Nature">
        <title>Complex archaea that bridge the gap between prokaryotes and eukaryotes.</title>
        <authorList>
            <person name="Spang A."/>
            <person name="Saw J.H."/>
            <person name="Jorgensen S.L."/>
            <person name="Zaremba-Niedzwiedzka K."/>
            <person name="Martijn J."/>
            <person name="Lind A.E."/>
            <person name="van Eijk R."/>
            <person name="Schleper C."/>
            <person name="Guy L."/>
            <person name="Ettema T.J."/>
        </authorList>
    </citation>
    <scope>NUCLEOTIDE SEQUENCE</scope>
</reference>
<gene>
    <name evidence="1" type="ORF">LCGC14_1495090</name>
</gene>
<comment type="caution">
    <text evidence="1">The sequence shown here is derived from an EMBL/GenBank/DDBJ whole genome shotgun (WGS) entry which is preliminary data.</text>
</comment>
<protein>
    <submittedName>
        <fullName evidence="1">Uncharacterized protein</fullName>
    </submittedName>
</protein>
<dbReference type="EMBL" id="LAZR01010787">
    <property type="protein sequence ID" value="KKM65063.1"/>
    <property type="molecule type" value="Genomic_DNA"/>
</dbReference>
<dbReference type="AlphaFoldDB" id="A0A0F9J690"/>
<sequence length="47" mass="5404">MTAKVLHSKKTIEARKKIFDEMREEQAKVVEVKEGDTPTEEDKEAEA</sequence>
<organism evidence="1">
    <name type="scientific">marine sediment metagenome</name>
    <dbReference type="NCBI Taxonomy" id="412755"/>
    <lineage>
        <taxon>unclassified sequences</taxon>
        <taxon>metagenomes</taxon>
        <taxon>ecological metagenomes</taxon>
    </lineage>
</organism>
<proteinExistence type="predicted"/>